<keyword evidence="2" id="KW-1185">Reference proteome</keyword>
<name>A0A9J6MXF6_9BACI</name>
<feature type="non-terminal residue" evidence="1">
    <location>
        <position position="1"/>
    </location>
</feature>
<comment type="caution">
    <text evidence="1">The sequence shown here is derived from an EMBL/GenBank/DDBJ whole genome shotgun (WGS) entry which is preliminary data.</text>
</comment>
<protein>
    <submittedName>
        <fullName evidence="1">Uncharacterized protein</fullName>
    </submittedName>
</protein>
<dbReference type="AlphaFoldDB" id="A0A9J6MXF6"/>
<organism evidence="1 2">
    <name type="scientific">Neobacillus citreus</name>
    <dbReference type="NCBI Taxonomy" id="2833578"/>
    <lineage>
        <taxon>Bacteria</taxon>
        <taxon>Bacillati</taxon>
        <taxon>Bacillota</taxon>
        <taxon>Bacilli</taxon>
        <taxon>Bacillales</taxon>
        <taxon>Bacillaceae</taxon>
        <taxon>Neobacillus</taxon>
    </lineage>
</organism>
<proteinExistence type="predicted"/>
<dbReference type="RefSeq" id="WP_241113829.1">
    <property type="nucleotide sequence ID" value="NZ_JAGYPE020000018.1"/>
</dbReference>
<dbReference type="EMBL" id="JAGYPE020000018">
    <property type="protein sequence ID" value="MCH6266211.1"/>
    <property type="molecule type" value="Genomic_DNA"/>
</dbReference>
<reference evidence="1 2" key="1">
    <citation type="submission" date="2022-03" db="EMBL/GenBank/DDBJ databases">
        <title>Novel Bacillus species.</title>
        <authorList>
            <person name="Liu G."/>
        </authorList>
    </citation>
    <scope>NUCLEOTIDE SEQUENCE [LARGE SCALE GENOMIC DNA]</scope>
    <source>
        <strain evidence="1 2">FJAT-50051</strain>
    </source>
</reference>
<dbReference type="Proteomes" id="UP000677265">
    <property type="component" value="Unassembled WGS sequence"/>
</dbReference>
<accession>A0A9J6MXF6</accession>
<sequence>RHLPTGKITALFLPFTPSIQALRQNSHPPSLLQTKKAQFTPELDLSFLLATVLINTYNVKIQKVGDSMTHIITGPNWAIYSGVHAPMVGPWNQPIHQNHNYIHVGHHYYHLIPTLYGYPPAFPYLGPYVPFRN</sequence>
<evidence type="ECO:0000313" key="1">
    <source>
        <dbReference type="EMBL" id="MCH6266211.1"/>
    </source>
</evidence>
<evidence type="ECO:0000313" key="2">
    <source>
        <dbReference type="Proteomes" id="UP000677265"/>
    </source>
</evidence>
<gene>
    <name evidence="1" type="ORF">KHB02_011825</name>
</gene>